<dbReference type="PROSITE" id="PS51176">
    <property type="entry name" value="PDH_ADH"/>
    <property type="match status" value="1"/>
</dbReference>
<evidence type="ECO:0000256" key="3">
    <source>
        <dbReference type="ARBA" id="ARBA00029440"/>
    </source>
</evidence>
<accession>A0A0D8IZL6</accession>
<dbReference type="InterPro" id="IPR003099">
    <property type="entry name" value="Prephen_DH"/>
</dbReference>
<dbReference type="InterPro" id="IPR046825">
    <property type="entry name" value="PDH_C"/>
</dbReference>
<evidence type="ECO:0000313" key="8">
    <source>
        <dbReference type="Proteomes" id="UP000032483"/>
    </source>
</evidence>
<evidence type="ECO:0000259" key="4">
    <source>
        <dbReference type="PROSITE" id="PS51176"/>
    </source>
</evidence>
<reference evidence="6 9" key="2">
    <citation type="submission" date="2015-10" db="EMBL/GenBank/DDBJ databases">
        <title>A novel member of the family Ruminococcaceae isolated from human faeces.</title>
        <authorList>
            <person name="Shkoporov A.N."/>
            <person name="Chaplin A.V."/>
            <person name="Motuzova O.V."/>
            <person name="Kafarskaia L.I."/>
            <person name="Efimov B.A."/>
        </authorList>
    </citation>
    <scope>NUCLEOTIDE SEQUENCE [LARGE SCALE GENOMIC DNA]</scope>
    <source>
        <strain evidence="6 9">668</strain>
    </source>
</reference>
<dbReference type="GO" id="GO:0008977">
    <property type="term" value="F:prephenate dehydrogenase (NAD+) activity"/>
    <property type="evidence" value="ECO:0007669"/>
    <property type="project" value="InterPro"/>
</dbReference>
<dbReference type="PANTHER" id="PTHR21363">
    <property type="entry name" value="PREPHENATE DEHYDROGENASE"/>
    <property type="match status" value="1"/>
</dbReference>
<comment type="caution">
    <text evidence="5">The sequence shown here is derived from an EMBL/GenBank/DDBJ whole genome shotgun (WGS) entry which is preliminary data.</text>
</comment>
<dbReference type="Pfam" id="PF02153">
    <property type="entry name" value="PDH_N"/>
    <property type="match status" value="1"/>
</dbReference>
<sequence>MNKERNICIVGLGLLGGSYAMGLTDAGYTVTAVDVRPEAIRYALEKGIIAAGAVEDFAPLLAGADAVVLGLYPHALVDWLRNNQKHLKPGALLTDVCGVKSGVVEEIQGFLRPDAEFIASHPMAGKEVSGVEHADCAIFKPANFIIVPTEKNTPRGLAFARGLAETLGFAHITQLTCAEHDKMIGYVSQLTHAIAVSLMNANDNTHLAEYTGDSFRDLTRIAKINENLWSELFFLNKENLIAEIDQFSASLEGLKRALVENDETELKRLFVQSTARRRLFDKKREAR</sequence>
<reference evidence="5" key="1">
    <citation type="submission" date="2015-02" db="EMBL/GenBank/DDBJ databases">
        <title>A novel member of the family Ruminococcaceae isolated from human feces.</title>
        <authorList>
            <person name="Shkoporov A.N."/>
            <person name="Chaplin A.V."/>
            <person name="Motuzova O.V."/>
            <person name="Kafarskaia L.I."/>
            <person name="Khokhlova E.V."/>
            <person name="Efimov B.A."/>
        </authorList>
    </citation>
    <scope>NUCLEOTIDE SEQUENCE [LARGE SCALE GENOMIC DNA]</scope>
    <source>
        <strain evidence="5">585-1</strain>
    </source>
</reference>
<comment type="similarity">
    <text evidence="1">Belongs to the prephenate/arogenate dehydrogenase family.</text>
</comment>
<dbReference type="PATRIC" id="fig|1550024.3.peg.1885"/>
<keyword evidence="2" id="KW-0560">Oxidoreductase</keyword>
<dbReference type="AlphaFoldDB" id="A0A0D8IZL6"/>
<dbReference type="EMBL" id="JXXK01000009">
    <property type="protein sequence ID" value="KJF40155.1"/>
    <property type="molecule type" value="Genomic_DNA"/>
</dbReference>
<dbReference type="Pfam" id="PF20463">
    <property type="entry name" value="PDH_C"/>
    <property type="match status" value="1"/>
</dbReference>
<reference evidence="7 10" key="3">
    <citation type="submission" date="2019-08" db="EMBL/GenBank/DDBJ databases">
        <title>In-depth cultivation of the pig gut microbiome towards novel bacterial diversity and tailored functional studies.</title>
        <authorList>
            <person name="Wylensek D."/>
            <person name="Hitch T.C.A."/>
            <person name="Clavel T."/>
        </authorList>
    </citation>
    <scope>NUCLEOTIDE SEQUENCE [LARGE SCALE GENOMIC DNA]</scope>
    <source>
        <strain evidence="7 10">WCA3-601-WT-6J</strain>
    </source>
</reference>
<dbReference type="Gene3D" id="1.10.3660.10">
    <property type="entry name" value="6-phosphogluconate dehydrogenase C-terminal like domain"/>
    <property type="match status" value="1"/>
</dbReference>
<dbReference type="GeneID" id="42856595"/>
<evidence type="ECO:0000313" key="5">
    <source>
        <dbReference type="EMBL" id="KJF40155.1"/>
    </source>
</evidence>
<dbReference type="SUPFAM" id="SSF51735">
    <property type="entry name" value="NAD(P)-binding Rossmann-fold domains"/>
    <property type="match status" value="1"/>
</dbReference>
<dbReference type="SUPFAM" id="SSF48179">
    <property type="entry name" value="6-phosphogluconate dehydrogenase C-terminal domain-like"/>
    <property type="match status" value="1"/>
</dbReference>
<dbReference type="InterPro" id="IPR046826">
    <property type="entry name" value="PDH_N"/>
</dbReference>
<evidence type="ECO:0000313" key="9">
    <source>
        <dbReference type="Proteomes" id="UP000053433"/>
    </source>
</evidence>
<dbReference type="InterPro" id="IPR008927">
    <property type="entry name" value="6-PGluconate_DH-like_C_sf"/>
</dbReference>
<dbReference type="RefSeq" id="WP_050005187.1">
    <property type="nucleotide sequence ID" value="NZ_CAUBPW010000002.1"/>
</dbReference>
<dbReference type="Proteomes" id="UP000431913">
    <property type="component" value="Unassembled WGS sequence"/>
</dbReference>
<dbReference type="Proteomes" id="UP000032483">
    <property type="component" value="Unassembled WGS sequence"/>
</dbReference>
<dbReference type="GO" id="GO:0004665">
    <property type="term" value="F:prephenate dehydrogenase (NADP+) activity"/>
    <property type="evidence" value="ECO:0007669"/>
    <property type="project" value="InterPro"/>
</dbReference>
<protein>
    <submittedName>
        <fullName evidence="5">Prephenate dehydrogenase</fullName>
    </submittedName>
</protein>
<keyword evidence="8" id="KW-1185">Reference proteome</keyword>
<evidence type="ECO:0000313" key="7">
    <source>
        <dbReference type="EMBL" id="MST91620.1"/>
    </source>
</evidence>
<dbReference type="EMBL" id="LMUA01000019">
    <property type="protein sequence ID" value="KUE75585.1"/>
    <property type="molecule type" value="Genomic_DNA"/>
</dbReference>
<gene>
    <name evidence="6" type="ORF">ASJ35_13175</name>
    <name evidence="7" type="ORF">FYJ76_06645</name>
    <name evidence="5" type="ORF">TQ39_08300</name>
</gene>
<dbReference type="Proteomes" id="UP000053433">
    <property type="component" value="Unassembled WGS sequence"/>
</dbReference>
<comment type="pathway">
    <text evidence="3">Amino-acid biosynthesis.</text>
</comment>
<organism evidence="5 8">
    <name type="scientific">Ruthenibacterium lactatiformans</name>
    <dbReference type="NCBI Taxonomy" id="1550024"/>
    <lineage>
        <taxon>Bacteria</taxon>
        <taxon>Bacillati</taxon>
        <taxon>Bacillota</taxon>
        <taxon>Clostridia</taxon>
        <taxon>Eubacteriales</taxon>
        <taxon>Oscillospiraceae</taxon>
        <taxon>Ruthenibacterium</taxon>
    </lineage>
</organism>
<dbReference type="InterPro" id="IPR050812">
    <property type="entry name" value="Preph/Arog_dehydrog"/>
</dbReference>
<evidence type="ECO:0000256" key="2">
    <source>
        <dbReference type="ARBA" id="ARBA00023002"/>
    </source>
</evidence>
<accession>A0A0W7TP43</accession>
<dbReference type="InterPro" id="IPR036291">
    <property type="entry name" value="NAD(P)-bd_dom_sf"/>
</dbReference>
<name>A0A0D8IZL6_9FIRM</name>
<dbReference type="GO" id="GO:0006571">
    <property type="term" value="P:tyrosine biosynthetic process"/>
    <property type="evidence" value="ECO:0007669"/>
    <property type="project" value="InterPro"/>
</dbReference>
<feature type="domain" description="Prephenate/arogenate dehydrogenase" evidence="4">
    <location>
        <begin position="5"/>
        <end position="287"/>
    </location>
</feature>
<evidence type="ECO:0000313" key="10">
    <source>
        <dbReference type="Proteomes" id="UP000431913"/>
    </source>
</evidence>
<dbReference type="PANTHER" id="PTHR21363:SF0">
    <property type="entry name" value="PREPHENATE DEHYDROGENASE [NADP(+)]"/>
    <property type="match status" value="1"/>
</dbReference>
<evidence type="ECO:0000313" key="6">
    <source>
        <dbReference type="EMBL" id="KUE75585.1"/>
    </source>
</evidence>
<dbReference type="EMBL" id="VUNJ01000005">
    <property type="protein sequence ID" value="MST91620.1"/>
    <property type="molecule type" value="Genomic_DNA"/>
</dbReference>
<dbReference type="Gene3D" id="3.40.50.720">
    <property type="entry name" value="NAD(P)-binding Rossmann-like Domain"/>
    <property type="match status" value="1"/>
</dbReference>
<proteinExistence type="inferred from homology"/>
<dbReference type="GO" id="GO:0070403">
    <property type="term" value="F:NAD+ binding"/>
    <property type="evidence" value="ECO:0007669"/>
    <property type="project" value="InterPro"/>
</dbReference>
<evidence type="ECO:0000256" key="1">
    <source>
        <dbReference type="ARBA" id="ARBA00007964"/>
    </source>
</evidence>